<keyword evidence="1" id="KW-1133">Transmembrane helix</keyword>
<dbReference type="EMBL" id="QGKX02002183">
    <property type="protein sequence ID" value="KAF3490483.1"/>
    <property type="molecule type" value="Genomic_DNA"/>
</dbReference>
<organism evidence="2 3">
    <name type="scientific">Brassica cretica</name>
    <name type="common">Mustard</name>
    <dbReference type="NCBI Taxonomy" id="69181"/>
    <lineage>
        <taxon>Eukaryota</taxon>
        <taxon>Viridiplantae</taxon>
        <taxon>Streptophyta</taxon>
        <taxon>Embryophyta</taxon>
        <taxon>Tracheophyta</taxon>
        <taxon>Spermatophyta</taxon>
        <taxon>Magnoliopsida</taxon>
        <taxon>eudicotyledons</taxon>
        <taxon>Gunneridae</taxon>
        <taxon>Pentapetalae</taxon>
        <taxon>rosids</taxon>
        <taxon>malvids</taxon>
        <taxon>Brassicales</taxon>
        <taxon>Brassicaceae</taxon>
        <taxon>Brassiceae</taxon>
        <taxon>Brassica</taxon>
    </lineage>
</organism>
<keyword evidence="1" id="KW-0812">Transmembrane</keyword>
<gene>
    <name evidence="2" type="ORF">F2Q69_00056096</name>
</gene>
<evidence type="ECO:0000313" key="3">
    <source>
        <dbReference type="Proteomes" id="UP000712600"/>
    </source>
</evidence>
<keyword evidence="1" id="KW-0472">Membrane</keyword>
<dbReference type="Proteomes" id="UP000712600">
    <property type="component" value="Unassembled WGS sequence"/>
</dbReference>
<dbReference type="AlphaFoldDB" id="A0A8S9N5A6"/>
<protein>
    <submittedName>
        <fullName evidence="2">Uncharacterized protein</fullName>
    </submittedName>
</protein>
<proteinExistence type="predicted"/>
<feature type="transmembrane region" description="Helical" evidence="1">
    <location>
        <begin position="42"/>
        <end position="63"/>
    </location>
</feature>
<evidence type="ECO:0000256" key="1">
    <source>
        <dbReference type="SAM" id="Phobius"/>
    </source>
</evidence>
<accession>A0A8S9N5A6</accession>
<comment type="caution">
    <text evidence="2">The sequence shown here is derived from an EMBL/GenBank/DDBJ whole genome shotgun (WGS) entry which is preliminary data.</text>
</comment>
<name>A0A8S9N5A6_BRACR</name>
<reference evidence="2" key="1">
    <citation type="submission" date="2019-12" db="EMBL/GenBank/DDBJ databases">
        <title>Genome sequencing and annotation of Brassica cretica.</title>
        <authorList>
            <person name="Studholme D.J."/>
            <person name="Sarris P."/>
        </authorList>
    </citation>
    <scope>NUCLEOTIDE SEQUENCE</scope>
    <source>
        <strain evidence="2">PFS-109/04</strain>
        <tissue evidence="2">Leaf</tissue>
    </source>
</reference>
<evidence type="ECO:0000313" key="2">
    <source>
        <dbReference type="EMBL" id="KAF3490483.1"/>
    </source>
</evidence>
<sequence length="73" mass="8268">MIAGETQRCRCVAFRKRNRMHAQVLQGMLESLKKAEKETQHLGVSVLAFVMLHNIFQLAKYVLLVGIPVESVT</sequence>